<organism evidence="3 4">
    <name type="scientific">Phyllosticta citriasiana</name>
    <dbReference type="NCBI Taxonomy" id="595635"/>
    <lineage>
        <taxon>Eukaryota</taxon>
        <taxon>Fungi</taxon>
        <taxon>Dikarya</taxon>
        <taxon>Ascomycota</taxon>
        <taxon>Pezizomycotina</taxon>
        <taxon>Dothideomycetes</taxon>
        <taxon>Dothideomycetes incertae sedis</taxon>
        <taxon>Botryosphaeriales</taxon>
        <taxon>Phyllostictaceae</taxon>
        <taxon>Phyllosticta</taxon>
    </lineage>
</organism>
<reference evidence="3 4" key="1">
    <citation type="submission" date="2024-04" db="EMBL/GenBank/DDBJ databases">
        <title>Phyllosticta paracitricarpa is synonymous to the EU quarantine fungus P. citricarpa based on phylogenomic analyses.</title>
        <authorList>
            <consortium name="Lawrence Berkeley National Laboratory"/>
            <person name="Van Ingen-Buijs V.A."/>
            <person name="Van Westerhoven A.C."/>
            <person name="Haridas S."/>
            <person name="Skiadas P."/>
            <person name="Martin F."/>
            <person name="Groenewald J.Z."/>
            <person name="Crous P.W."/>
            <person name="Seidl M.F."/>
        </authorList>
    </citation>
    <scope>NUCLEOTIDE SEQUENCE [LARGE SCALE GENOMIC DNA]</scope>
    <source>
        <strain evidence="3 4">CBS 123371</strain>
    </source>
</reference>
<evidence type="ECO:0000313" key="3">
    <source>
        <dbReference type="EMBL" id="KAK7521512.1"/>
    </source>
</evidence>
<keyword evidence="2" id="KW-0812">Transmembrane</keyword>
<proteinExistence type="predicted"/>
<evidence type="ECO:0000256" key="1">
    <source>
        <dbReference type="SAM" id="MobiDB-lite"/>
    </source>
</evidence>
<evidence type="ECO:0008006" key="5">
    <source>
        <dbReference type="Google" id="ProtNLM"/>
    </source>
</evidence>
<accession>A0ABR1KY68</accession>
<feature type="transmembrane region" description="Helical" evidence="2">
    <location>
        <begin position="82"/>
        <end position="106"/>
    </location>
</feature>
<keyword evidence="2" id="KW-1133">Transmembrane helix</keyword>
<protein>
    <recommendedName>
        <fullName evidence="5">Transmembrane protein</fullName>
    </recommendedName>
</protein>
<feature type="region of interest" description="Disordered" evidence="1">
    <location>
        <begin position="1"/>
        <end position="31"/>
    </location>
</feature>
<feature type="transmembrane region" description="Helical" evidence="2">
    <location>
        <begin position="142"/>
        <end position="162"/>
    </location>
</feature>
<evidence type="ECO:0000313" key="4">
    <source>
        <dbReference type="Proteomes" id="UP001363622"/>
    </source>
</evidence>
<dbReference type="EMBL" id="JBBPHU010000002">
    <property type="protein sequence ID" value="KAK7521512.1"/>
    <property type="molecule type" value="Genomic_DNA"/>
</dbReference>
<name>A0ABR1KY68_9PEZI</name>
<evidence type="ECO:0000256" key="2">
    <source>
        <dbReference type="SAM" id="Phobius"/>
    </source>
</evidence>
<keyword evidence="4" id="KW-1185">Reference proteome</keyword>
<feature type="transmembrane region" description="Helical" evidence="2">
    <location>
        <begin position="37"/>
        <end position="54"/>
    </location>
</feature>
<sequence length="185" mass="21668">MEVRCRSTLRLAEGPTPTDAGQSTHEENHKHPTTPPVNFVFFFFFFSPCLHLAFSHRPWRWFEVARGVVGGKWLVHPKPKPFFLGCISRVLFVFCSYFNLYFAFYYPLPLPTHNSRRLPSTSIFLQVGSMVSVAERNFTRCGFFHISCWVFFWVFLCLLWSCHDQRLPPKLFTNAQILCCCSREV</sequence>
<comment type="caution">
    <text evidence="3">The sequence shown here is derived from an EMBL/GenBank/DDBJ whole genome shotgun (WGS) entry which is preliminary data.</text>
</comment>
<gene>
    <name evidence="3" type="ORF">IWZ03DRAFT_96126</name>
</gene>
<dbReference type="Proteomes" id="UP001363622">
    <property type="component" value="Unassembled WGS sequence"/>
</dbReference>
<keyword evidence="2" id="KW-0472">Membrane</keyword>